<evidence type="ECO:0000313" key="5">
    <source>
        <dbReference type="Proteomes" id="UP000274131"/>
    </source>
</evidence>
<organism evidence="4 5">
    <name type="scientific">Enterobius vermicularis</name>
    <name type="common">Human pinworm</name>
    <dbReference type="NCBI Taxonomy" id="51028"/>
    <lineage>
        <taxon>Eukaryota</taxon>
        <taxon>Metazoa</taxon>
        <taxon>Ecdysozoa</taxon>
        <taxon>Nematoda</taxon>
        <taxon>Chromadorea</taxon>
        <taxon>Rhabditida</taxon>
        <taxon>Spirurina</taxon>
        <taxon>Oxyuridomorpha</taxon>
        <taxon>Oxyuroidea</taxon>
        <taxon>Oxyuridae</taxon>
        <taxon>Enterobius</taxon>
    </lineage>
</organism>
<accession>A0A3P6IEU5</accession>
<dbReference type="STRING" id="51028.A0A3P6IEU5"/>
<keyword evidence="5" id="KW-1185">Reference proteome</keyword>
<dbReference type="SUPFAM" id="SSF53335">
    <property type="entry name" value="S-adenosyl-L-methionine-dependent methyltransferases"/>
    <property type="match status" value="1"/>
</dbReference>
<dbReference type="Pfam" id="PF13847">
    <property type="entry name" value="Methyltransf_31"/>
    <property type="match status" value="1"/>
</dbReference>
<dbReference type="AlphaFoldDB" id="A0A3P6IEU5"/>
<dbReference type="Gene3D" id="3.40.50.150">
    <property type="entry name" value="Vaccinia Virus protein VP39"/>
    <property type="match status" value="1"/>
</dbReference>
<name>A0A3P6IEU5_ENTVE</name>
<dbReference type="PANTHER" id="PTHR45581">
    <property type="entry name" value="PROTEIN CBG10435"/>
    <property type="match status" value="1"/>
</dbReference>
<feature type="signal peptide" evidence="1">
    <location>
        <begin position="1"/>
        <end position="16"/>
    </location>
</feature>
<keyword evidence="1" id="KW-0732">Signal</keyword>
<dbReference type="Proteomes" id="UP000274131">
    <property type="component" value="Unassembled WGS sequence"/>
</dbReference>
<evidence type="ECO:0000259" key="3">
    <source>
        <dbReference type="Pfam" id="PF21320"/>
    </source>
</evidence>
<feature type="domain" description="S-adenosylmethionine-dependent methyltransferase Rv2258c-like winged HTH" evidence="3">
    <location>
        <begin position="9"/>
        <end position="82"/>
    </location>
</feature>
<dbReference type="InterPro" id="IPR048711">
    <property type="entry name" value="WHD_Rv2258c"/>
</dbReference>
<dbReference type="InterPro" id="IPR029063">
    <property type="entry name" value="SAM-dependent_MTases_sf"/>
</dbReference>
<dbReference type="OrthoDB" id="506498at2759"/>
<dbReference type="CDD" id="cd02440">
    <property type="entry name" value="AdoMet_MTases"/>
    <property type="match status" value="1"/>
</dbReference>
<reference evidence="4 5" key="1">
    <citation type="submission" date="2018-10" db="EMBL/GenBank/DDBJ databases">
        <authorList>
            <consortium name="Pathogen Informatics"/>
        </authorList>
    </citation>
    <scope>NUCLEOTIDE SEQUENCE [LARGE SCALE GENOMIC DNA]</scope>
</reference>
<sequence length="349" mass="39339">MFQNIFSYAFLSLALSLGSNLKIFDAIGDVSTPESPATAAMIANKAGLKERYVREWLGIVTCGGFVETDESGEQFWLKPEYRDVISGPNATFMLKIMNMIGIYANMEKNIENVFKKDGPRGADWNDYKGLQKYFGLIAEGTYGNNYSDKFLAYTGFEEKIKTGTTEAIDIGCGNGYHLETFSKALPQVKFTGIDLSKEAIEEANKRKMEKNLTNVEFIAMDDQKIPSEWTGKFDWIMMFDCAHDQPRPDLSFKEIRRALKDDGIFTMVDIDGTGNIYSDKKQFGKRAMVSYLFSTFNCLPCSCNTPDALCLGSMWGRNRAVELLRSSGFKVKKIIKMDINSQVLYVCTK</sequence>
<protein>
    <submittedName>
        <fullName evidence="4">Uncharacterized protein</fullName>
    </submittedName>
</protein>
<dbReference type="PANTHER" id="PTHR45581:SF3">
    <property type="entry name" value="METHYLTRANSFERASE DOMAIN-CONTAINING PROTEIN"/>
    <property type="match status" value="1"/>
</dbReference>
<proteinExistence type="predicted"/>
<evidence type="ECO:0000313" key="4">
    <source>
        <dbReference type="EMBL" id="VDD86242.1"/>
    </source>
</evidence>
<dbReference type="InterPro" id="IPR025714">
    <property type="entry name" value="Methyltranfer_dom"/>
</dbReference>
<gene>
    <name evidence="4" type="ORF">EVEC_LOCUS1385</name>
</gene>
<feature type="chain" id="PRO_5018326925" evidence="1">
    <location>
        <begin position="17"/>
        <end position="349"/>
    </location>
</feature>
<evidence type="ECO:0000259" key="2">
    <source>
        <dbReference type="Pfam" id="PF13847"/>
    </source>
</evidence>
<dbReference type="Pfam" id="PF21320">
    <property type="entry name" value="WHD_Rv2258c"/>
    <property type="match status" value="1"/>
</dbReference>
<feature type="domain" description="Methyltransferase" evidence="2">
    <location>
        <begin position="165"/>
        <end position="271"/>
    </location>
</feature>
<evidence type="ECO:0000256" key="1">
    <source>
        <dbReference type="SAM" id="SignalP"/>
    </source>
</evidence>
<dbReference type="EMBL" id="UXUI01007204">
    <property type="protein sequence ID" value="VDD86242.1"/>
    <property type="molecule type" value="Genomic_DNA"/>
</dbReference>